<gene>
    <name evidence="8" type="ORF">FHG85_08225</name>
</gene>
<evidence type="ECO:0000256" key="7">
    <source>
        <dbReference type="SAM" id="Phobius"/>
    </source>
</evidence>
<keyword evidence="4 8" id="KW-0808">Transferase</keyword>
<dbReference type="CDD" id="cd07984">
    <property type="entry name" value="LPLAT_LABLAT-like"/>
    <property type="match status" value="1"/>
</dbReference>
<evidence type="ECO:0000256" key="3">
    <source>
        <dbReference type="ARBA" id="ARBA00022519"/>
    </source>
</evidence>
<keyword evidence="3" id="KW-0997">Cell inner membrane</keyword>
<keyword evidence="5 7" id="KW-0472">Membrane</keyword>
<keyword evidence="7" id="KW-0812">Transmembrane</keyword>
<evidence type="ECO:0000256" key="6">
    <source>
        <dbReference type="ARBA" id="ARBA00023315"/>
    </source>
</evidence>
<protein>
    <submittedName>
        <fullName evidence="8">Lipid A biosynthesis acyltransferase</fullName>
    </submittedName>
</protein>
<dbReference type="GO" id="GO:0005886">
    <property type="term" value="C:plasma membrane"/>
    <property type="evidence" value="ECO:0007669"/>
    <property type="project" value="UniProtKB-SubCell"/>
</dbReference>
<dbReference type="Pfam" id="PF03279">
    <property type="entry name" value="Lip_A_acyltrans"/>
    <property type="match status" value="1"/>
</dbReference>
<accession>A0A7D3XEU0</accession>
<dbReference type="PANTHER" id="PTHR30606:SF10">
    <property type="entry name" value="PHOSPHATIDYLINOSITOL MANNOSIDE ACYLTRANSFERASE"/>
    <property type="match status" value="1"/>
</dbReference>
<proteinExistence type="predicted"/>
<dbReference type="Proteomes" id="UP000500961">
    <property type="component" value="Chromosome"/>
</dbReference>
<evidence type="ECO:0000256" key="2">
    <source>
        <dbReference type="ARBA" id="ARBA00022475"/>
    </source>
</evidence>
<reference evidence="8 9" key="1">
    <citation type="submission" date="2019-07" db="EMBL/GenBank/DDBJ databases">
        <title>Thalassofilum flectens gen. nov., sp. nov., a novel moderate thermophilic anaerobe from a shallow sea hot spring in Kunashir Island (Russia), representing a new family in the order Bacteroidales, and proposal of Thalassofilacea fam. nov.</title>
        <authorList>
            <person name="Kochetkova T.V."/>
            <person name="Podosokorskaya O.A."/>
            <person name="Novikov A."/>
            <person name="Elcheninov A.G."/>
            <person name="Toshchakov S.V."/>
            <person name="Kublanov I.V."/>
        </authorList>
    </citation>
    <scope>NUCLEOTIDE SEQUENCE [LARGE SCALE GENOMIC DNA]</scope>
    <source>
        <strain evidence="8 9">38-H</strain>
    </source>
</reference>
<dbReference type="GO" id="GO:0009247">
    <property type="term" value="P:glycolipid biosynthetic process"/>
    <property type="evidence" value="ECO:0007669"/>
    <property type="project" value="UniProtKB-ARBA"/>
</dbReference>
<feature type="transmembrane region" description="Helical" evidence="7">
    <location>
        <begin position="6"/>
        <end position="30"/>
    </location>
</feature>
<dbReference type="InterPro" id="IPR004960">
    <property type="entry name" value="LipA_acyltrans"/>
</dbReference>
<keyword evidence="6 8" id="KW-0012">Acyltransferase</keyword>
<dbReference type="KEGG" id="ttz:FHG85_08225"/>
<dbReference type="PANTHER" id="PTHR30606">
    <property type="entry name" value="LIPID A BIOSYNTHESIS LAUROYL ACYLTRANSFERASE"/>
    <property type="match status" value="1"/>
</dbReference>
<evidence type="ECO:0000256" key="1">
    <source>
        <dbReference type="ARBA" id="ARBA00004533"/>
    </source>
</evidence>
<keyword evidence="7" id="KW-1133">Transmembrane helix</keyword>
<dbReference type="GO" id="GO:0016746">
    <property type="term" value="F:acyltransferase activity"/>
    <property type="evidence" value="ECO:0007669"/>
    <property type="project" value="UniProtKB-KW"/>
</dbReference>
<evidence type="ECO:0000256" key="4">
    <source>
        <dbReference type="ARBA" id="ARBA00022679"/>
    </source>
</evidence>
<name>A0A7D3XEU0_9BACT</name>
<comment type="subcellular location">
    <subcellularLocation>
        <location evidence="1">Cell inner membrane</location>
    </subcellularLocation>
</comment>
<keyword evidence="9" id="KW-1185">Reference proteome</keyword>
<evidence type="ECO:0000313" key="8">
    <source>
        <dbReference type="EMBL" id="QKG80247.1"/>
    </source>
</evidence>
<dbReference type="EMBL" id="CP041345">
    <property type="protein sequence ID" value="QKG80247.1"/>
    <property type="molecule type" value="Genomic_DNA"/>
</dbReference>
<dbReference type="AlphaFoldDB" id="A0A7D3XEU0"/>
<evidence type="ECO:0000313" key="9">
    <source>
        <dbReference type="Proteomes" id="UP000500961"/>
    </source>
</evidence>
<sequence>MNCLELITLFYFILFLISILIVSIIPWWLLYRYSDLMAKLLHDVIKYRVKVTRSNLRLAFPEKEESELVAIEKKSYQNLADISVEALKGFTMRNSIIRQRHRIVNPEILDHFYKNNQSLIGVTGHLFNWEWGALSAGIQLKHHPIAVYKPLSNKLIDWFIKWSRTIRGTELVPMNQTFETFNKNAGKPCLYILVADQSPSKVAKAHWVNFFNQDTACIHGPEKYAKLYNYPLVYIDIKREKRGFYHVELEVLCENPRELAEGEVTKIYMNRLEQSIRENPEGWLWTHRRWKRKRKPA</sequence>
<organism evidence="8 9">
    <name type="scientific">Tenuifilum thalassicum</name>
    <dbReference type="NCBI Taxonomy" id="2590900"/>
    <lineage>
        <taxon>Bacteria</taxon>
        <taxon>Pseudomonadati</taxon>
        <taxon>Bacteroidota</taxon>
        <taxon>Bacteroidia</taxon>
        <taxon>Bacteroidales</taxon>
        <taxon>Tenuifilaceae</taxon>
        <taxon>Tenuifilum</taxon>
    </lineage>
</organism>
<keyword evidence="2" id="KW-1003">Cell membrane</keyword>
<evidence type="ECO:0000256" key="5">
    <source>
        <dbReference type="ARBA" id="ARBA00023136"/>
    </source>
</evidence>